<dbReference type="EMBL" id="ATHI01000007">
    <property type="protein sequence ID" value="EPR34626.1"/>
    <property type="molecule type" value="Genomic_DNA"/>
</dbReference>
<dbReference type="InterPro" id="IPR006274">
    <property type="entry name" value="CarbamoylP_synth_ssu"/>
</dbReference>
<dbReference type="CDD" id="cd01744">
    <property type="entry name" value="GATase1_CPSase"/>
    <property type="match status" value="1"/>
</dbReference>
<keyword evidence="6 11" id="KW-0067">ATP-binding</keyword>
<evidence type="ECO:0000256" key="3">
    <source>
        <dbReference type="ARBA" id="ARBA00007800"/>
    </source>
</evidence>
<gene>
    <name evidence="11" type="primary">carA</name>
    <name evidence="13" type="ORF">dsat_2668</name>
</gene>
<evidence type="ECO:0000256" key="2">
    <source>
        <dbReference type="ARBA" id="ARBA00005077"/>
    </source>
</evidence>
<dbReference type="GO" id="GO:0004359">
    <property type="term" value="F:glutaminase activity"/>
    <property type="evidence" value="ECO:0007669"/>
    <property type="project" value="RHEA"/>
</dbReference>
<feature type="active site" evidence="11">
    <location>
        <position position="350"/>
    </location>
</feature>
<feature type="active site" evidence="11">
    <location>
        <position position="348"/>
    </location>
</feature>
<keyword evidence="4 11" id="KW-0436">Ligase</keyword>
<feature type="active site" description="Nucleophile" evidence="11">
    <location>
        <position position="265"/>
    </location>
</feature>
<dbReference type="eggNOG" id="COG0505">
    <property type="taxonomic scope" value="Bacteria"/>
</dbReference>
<evidence type="ECO:0000256" key="9">
    <source>
        <dbReference type="ARBA" id="ARBA00048816"/>
    </source>
</evidence>
<comment type="similarity">
    <text evidence="3 11">Belongs to the CarA family.</text>
</comment>
<comment type="catalytic activity">
    <reaction evidence="9 11">
        <text>hydrogencarbonate + L-glutamine + 2 ATP + H2O = carbamoyl phosphate + L-glutamate + 2 ADP + phosphate + 2 H(+)</text>
        <dbReference type="Rhea" id="RHEA:18633"/>
        <dbReference type="ChEBI" id="CHEBI:15377"/>
        <dbReference type="ChEBI" id="CHEBI:15378"/>
        <dbReference type="ChEBI" id="CHEBI:17544"/>
        <dbReference type="ChEBI" id="CHEBI:29985"/>
        <dbReference type="ChEBI" id="CHEBI:30616"/>
        <dbReference type="ChEBI" id="CHEBI:43474"/>
        <dbReference type="ChEBI" id="CHEBI:58228"/>
        <dbReference type="ChEBI" id="CHEBI:58359"/>
        <dbReference type="ChEBI" id="CHEBI:456216"/>
        <dbReference type="EC" id="6.3.5.5"/>
    </reaction>
</comment>
<comment type="function">
    <text evidence="11">Small subunit of the glutamine-dependent carbamoyl phosphate synthetase (CPSase). CPSase catalyzes the formation of carbamoyl phosphate from the ammonia moiety of glutamine, carbonate, and phosphate donated by ATP, constituting the first step of 2 biosynthetic pathways, one leading to arginine and/or urea and the other to pyrimidine nucleotides. The small subunit (glutamine amidotransferase) binds and cleaves glutamine to supply the large subunit with the substrate ammonia.</text>
</comment>
<dbReference type="GO" id="GO:0006526">
    <property type="term" value="P:L-arginine biosynthetic process"/>
    <property type="evidence" value="ECO:0007669"/>
    <property type="project" value="UniProtKB-UniRule"/>
</dbReference>
<dbReference type="GO" id="GO:0006207">
    <property type="term" value="P:'de novo' pyrimidine nucleobase biosynthetic process"/>
    <property type="evidence" value="ECO:0007669"/>
    <property type="project" value="InterPro"/>
</dbReference>
<name>S7TD97_9BACT</name>
<dbReference type="UniPathway" id="UPA00070">
    <property type="reaction ID" value="UER00115"/>
</dbReference>
<comment type="pathway">
    <text evidence="2 11">Amino-acid biosynthesis; L-arginine biosynthesis; carbamoyl phosphate from bicarbonate: step 1/1.</text>
</comment>
<dbReference type="UniPathway" id="UPA00068">
    <property type="reaction ID" value="UER00171"/>
</dbReference>
<dbReference type="PRINTS" id="PR00099">
    <property type="entry name" value="CPSGATASE"/>
</dbReference>
<dbReference type="PRINTS" id="PR00097">
    <property type="entry name" value="ANTSNTHASEII"/>
</dbReference>
<evidence type="ECO:0000256" key="8">
    <source>
        <dbReference type="ARBA" id="ARBA00022975"/>
    </source>
</evidence>
<dbReference type="InterPro" id="IPR002474">
    <property type="entry name" value="CarbamoylP_synth_ssu_N"/>
</dbReference>
<evidence type="ECO:0000256" key="7">
    <source>
        <dbReference type="ARBA" id="ARBA00022962"/>
    </source>
</evidence>
<comment type="caution">
    <text evidence="13">The sequence shown here is derived from an EMBL/GenBank/DDBJ whole genome shotgun (WGS) entry which is preliminary data.</text>
</comment>
<feature type="binding site" evidence="11">
    <location>
        <position position="309"/>
    </location>
    <ligand>
        <name>L-glutamine</name>
        <dbReference type="ChEBI" id="CHEBI:58359"/>
    </ligand>
</feature>
<reference evidence="13 14" key="1">
    <citation type="journal article" date="2013" name="Genome Announc.">
        <title>Draft genome sequences for three mercury-methylating, sulfate-reducing bacteria.</title>
        <authorList>
            <person name="Brown S.D."/>
            <person name="Hurt R.A.Jr."/>
            <person name="Gilmour C.C."/>
            <person name="Elias D.A."/>
        </authorList>
    </citation>
    <scope>NUCLEOTIDE SEQUENCE [LARGE SCALE GENOMIC DNA]</scope>
    <source>
        <strain evidence="13 14">DSM 16529</strain>
    </source>
</reference>
<dbReference type="InterPro" id="IPR017926">
    <property type="entry name" value="GATASE"/>
</dbReference>
<dbReference type="PRINTS" id="PR00096">
    <property type="entry name" value="GATASE"/>
</dbReference>
<dbReference type="AlphaFoldDB" id="S7TD97"/>
<evidence type="ECO:0000313" key="14">
    <source>
        <dbReference type="Proteomes" id="UP000014975"/>
    </source>
</evidence>
<feature type="binding site" evidence="11">
    <location>
        <position position="310"/>
    </location>
    <ligand>
        <name>L-glutamine</name>
        <dbReference type="ChEBI" id="CHEBI:58359"/>
    </ligand>
</feature>
<dbReference type="NCBIfam" id="NF009475">
    <property type="entry name" value="PRK12838.1"/>
    <property type="match status" value="1"/>
</dbReference>
<dbReference type="Gene3D" id="3.40.50.880">
    <property type="match status" value="1"/>
</dbReference>
<evidence type="ECO:0000256" key="5">
    <source>
        <dbReference type="ARBA" id="ARBA00022741"/>
    </source>
</evidence>
<evidence type="ECO:0000256" key="1">
    <source>
        <dbReference type="ARBA" id="ARBA00004812"/>
    </source>
</evidence>
<feature type="binding site" evidence="11">
    <location>
        <position position="238"/>
    </location>
    <ligand>
        <name>L-glutamine</name>
        <dbReference type="ChEBI" id="CHEBI:58359"/>
    </ligand>
</feature>
<dbReference type="PROSITE" id="PS51273">
    <property type="entry name" value="GATASE_TYPE_1"/>
    <property type="match status" value="1"/>
</dbReference>
<feature type="binding site" evidence="11">
    <location>
        <position position="269"/>
    </location>
    <ligand>
        <name>L-glutamine</name>
        <dbReference type="ChEBI" id="CHEBI:58359"/>
    </ligand>
</feature>
<dbReference type="InterPro" id="IPR050472">
    <property type="entry name" value="Anth_synth/Amidotransfase"/>
</dbReference>
<sequence length="375" mass="41201">MEAILALEDGTWFSGASFTGDGETGGEVIFNTGMTGYQEILTDPSYVGQMVCMTYPHIGNYGVNLDDVESSRIRVEAFIVKECCKTPSNWRAKKSLPDYLREYGVMGIEGIDTRALTRHLRLHGAMRGLISTREKDPARLVARCRELPTMEGSNLAETVTPAKPYTWSANGPKEAVLNDGAYAWPGPGPRLVVFDFGIKWNILRLLADQGFDMLMVPSSFTAEQVAKLSPDAVFFSPGPGDPATLQGPIAQIARMTGSYPLGGICLGHQLLGTALGGSTYKLKFGHHGINHPVKDLLTGRIEISSQNHGFCVDISRLDDVEMTHVNLNDQTLEGFRHKKKPIITLQYHPEAGPGPHDAQFFFTRFRTLVRETTGK</sequence>
<dbReference type="SUPFAM" id="SSF52317">
    <property type="entry name" value="Class I glutamine amidotransferase-like"/>
    <property type="match status" value="1"/>
</dbReference>
<dbReference type="PANTHER" id="PTHR43418">
    <property type="entry name" value="MULTIFUNCTIONAL TRYPTOPHAN BIOSYNTHESIS PROTEIN-RELATED"/>
    <property type="match status" value="1"/>
</dbReference>
<evidence type="ECO:0000259" key="12">
    <source>
        <dbReference type="SMART" id="SM01097"/>
    </source>
</evidence>
<feature type="domain" description="Carbamoyl-phosphate synthase small subunit N-terminal" evidence="12">
    <location>
        <begin position="1"/>
        <end position="131"/>
    </location>
</feature>
<dbReference type="FunFam" id="3.50.30.20:FF:000001">
    <property type="entry name" value="Carbamoyl-phosphate synthase small chain"/>
    <property type="match status" value="1"/>
</dbReference>
<feature type="binding site" evidence="11">
    <location>
        <position position="240"/>
    </location>
    <ligand>
        <name>L-glutamine</name>
        <dbReference type="ChEBI" id="CHEBI:58359"/>
    </ligand>
</feature>
<dbReference type="Pfam" id="PF00988">
    <property type="entry name" value="CPSase_sm_chain"/>
    <property type="match status" value="1"/>
</dbReference>
<dbReference type="PANTHER" id="PTHR43418:SF7">
    <property type="entry name" value="CARBAMOYL-PHOSPHATE SYNTHASE SMALL CHAIN"/>
    <property type="match status" value="1"/>
</dbReference>
<evidence type="ECO:0000313" key="13">
    <source>
        <dbReference type="EMBL" id="EPR34626.1"/>
    </source>
</evidence>
<dbReference type="GO" id="GO:0044205">
    <property type="term" value="P:'de novo' UMP biosynthetic process"/>
    <property type="evidence" value="ECO:0007669"/>
    <property type="project" value="UniProtKB-UniRule"/>
</dbReference>
<dbReference type="Pfam" id="PF00117">
    <property type="entry name" value="GATase"/>
    <property type="match status" value="1"/>
</dbReference>
<feature type="binding site" evidence="11">
    <location>
        <position position="266"/>
    </location>
    <ligand>
        <name>L-glutamine</name>
        <dbReference type="ChEBI" id="CHEBI:58359"/>
    </ligand>
</feature>
<feature type="region of interest" description="CPSase" evidence="11">
    <location>
        <begin position="1"/>
        <end position="189"/>
    </location>
</feature>
<comment type="pathway">
    <text evidence="1 11">Pyrimidine metabolism; UMP biosynthesis via de novo pathway; (S)-dihydroorotate from bicarbonate: step 1/3.</text>
</comment>
<comment type="subunit">
    <text evidence="11">Composed of two chains; the small (or glutamine) chain promotes the hydrolysis of glutamine to ammonia, which is used by the large (or ammonia) chain to synthesize carbamoyl phosphate. Tetramer of heterodimers (alpha,beta)4.</text>
</comment>
<keyword evidence="11" id="KW-0055">Arginine biosynthesis</keyword>
<dbReference type="InterPro" id="IPR029062">
    <property type="entry name" value="Class_I_gatase-like"/>
</dbReference>
<dbReference type="GO" id="GO:0005524">
    <property type="term" value="F:ATP binding"/>
    <property type="evidence" value="ECO:0007669"/>
    <property type="project" value="UniProtKB-UniRule"/>
</dbReference>
<evidence type="ECO:0000256" key="4">
    <source>
        <dbReference type="ARBA" id="ARBA00022598"/>
    </source>
</evidence>
<dbReference type="Proteomes" id="UP000014975">
    <property type="component" value="Unassembled WGS sequence"/>
</dbReference>
<keyword evidence="14" id="KW-1185">Reference proteome</keyword>
<protein>
    <recommendedName>
        <fullName evidence="11">Carbamoyl phosphate synthase small chain</fullName>
        <ecNumber evidence="11">6.3.5.5</ecNumber>
    </recommendedName>
    <alternativeName>
        <fullName evidence="11">Carbamoyl phosphate synthetase glutamine chain</fullName>
    </alternativeName>
</protein>
<evidence type="ECO:0000256" key="11">
    <source>
        <dbReference type="HAMAP-Rule" id="MF_01209"/>
    </source>
</evidence>
<feature type="binding site" evidence="11">
    <location>
        <position position="307"/>
    </location>
    <ligand>
        <name>L-glutamine</name>
        <dbReference type="ChEBI" id="CHEBI:58359"/>
    </ligand>
</feature>
<proteinExistence type="inferred from homology"/>
<comment type="catalytic activity">
    <reaction evidence="10 11">
        <text>L-glutamine + H2O = L-glutamate + NH4(+)</text>
        <dbReference type="Rhea" id="RHEA:15889"/>
        <dbReference type="ChEBI" id="CHEBI:15377"/>
        <dbReference type="ChEBI" id="CHEBI:28938"/>
        <dbReference type="ChEBI" id="CHEBI:29985"/>
        <dbReference type="ChEBI" id="CHEBI:58359"/>
    </reaction>
</comment>
<keyword evidence="11" id="KW-0028">Amino-acid biosynthesis</keyword>
<accession>S7TD97</accession>
<dbReference type="STRING" id="1121439.dsat_2668"/>
<evidence type="ECO:0000256" key="6">
    <source>
        <dbReference type="ARBA" id="ARBA00022840"/>
    </source>
</evidence>
<dbReference type="SUPFAM" id="SSF52021">
    <property type="entry name" value="Carbamoyl phosphate synthetase, small subunit N-terminal domain"/>
    <property type="match status" value="1"/>
</dbReference>
<dbReference type="Gene3D" id="3.50.30.20">
    <property type="entry name" value="Carbamoyl-phosphate synthase small subunit, N-terminal domain"/>
    <property type="match status" value="1"/>
</dbReference>
<dbReference type="RefSeq" id="WP_020886553.1">
    <property type="nucleotide sequence ID" value="NZ_ATHI01000007.1"/>
</dbReference>
<keyword evidence="8 11" id="KW-0665">Pyrimidine biosynthesis</keyword>
<keyword evidence="7 11" id="KW-0315">Glutamine amidotransferase</keyword>
<dbReference type="GO" id="GO:0006541">
    <property type="term" value="P:glutamine metabolic process"/>
    <property type="evidence" value="ECO:0007669"/>
    <property type="project" value="InterPro"/>
</dbReference>
<keyword evidence="5 11" id="KW-0547">Nucleotide-binding</keyword>
<dbReference type="OrthoDB" id="9804328at2"/>
<dbReference type="EC" id="6.3.5.5" evidence="11"/>
<dbReference type="InterPro" id="IPR036480">
    <property type="entry name" value="CarbP_synth_ssu_N_sf"/>
</dbReference>
<dbReference type="SMART" id="SM01097">
    <property type="entry name" value="CPSase_sm_chain"/>
    <property type="match status" value="1"/>
</dbReference>
<organism evidence="13 14">
    <name type="scientific">Alkalidesulfovibrio alkalitolerans DSM 16529</name>
    <dbReference type="NCBI Taxonomy" id="1121439"/>
    <lineage>
        <taxon>Bacteria</taxon>
        <taxon>Pseudomonadati</taxon>
        <taxon>Thermodesulfobacteriota</taxon>
        <taxon>Desulfovibrionia</taxon>
        <taxon>Desulfovibrionales</taxon>
        <taxon>Desulfovibrionaceae</taxon>
        <taxon>Alkalidesulfovibrio</taxon>
    </lineage>
</organism>
<feature type="binding site" evidence="11">
    <location>
        <position position="45"/>
    </location>
    <ligand>
        <name>L-glutamine</name>
        <dbReference type="ChEBI" id="CHEBI:58359"/>
    </ligand>
</feature>
<dbReference type="PATRIC" id="fig|1121439.3.peg.1072"/>
<dbReference type="NCBIfam" id="TIGR01368">
    <property type="entry name" value="CPSaseIIsmall"/>
    <property type="match status" value="1"/>
</dbReference>
<dbReference type="HAMAP" id="MF_01209">
    <property type="entry name" value="CPSase_S_chain"/>
    <property type="match status" value="1"/>
</dbReference>
<dbReference type="InterPro" id="IPR035686">
    <property type="entry name" value="CPSase_GATase1"/>
</dbReference>
<dbReference type="GO" id="GO:0004088">
    <property type="term" value="F:carbamoyl-phosphate synthase (glutamine-hydrolyzing) activity"/>
    <property type="evidence" value="ECO:0007669"/>
    <property type="project" value="UniProtKB-UniRule"/>
</dbReference>
<evidence type="ECO:0000256" key="10">
    <source>
        <dbReference type="ARBA" id="ARBA00049285"/>
    </source>
</evidence>